<keyword evidence="1" id="KW-0326">Glycosidase</keyword>
<dbReference type="GO" id="GO:0009253">
    <property type="term" value="P:peptidoglycan catabolic process"/>
    <property type="evidence" value="ECO:0007669"/>
    <property type="project" value="InterPro"/>
</dbReference>
<comment type="similarity">
    <text evidence="1">Belongs to the glycosyl hydrolase 24 family.</text>
</comment>
<gene>
    <name evidence="2" type="ORF">O9A_00018</name>
</gene>
<keyword evidence="1" id="KW-0081">Bacteriolytic enzyme</keyword>
<dbReference type="Proteomes" id="UP000027015">
    <property type="component" value="Unassembled WGS sequence"/>
</dbReference>
<dbReference type="PATRIC" id="fig|1134510.3.peg.21"/>
<comment type="catalytic activity">
    <reaction evidence="1">
        <text>Hydrolysis of (1-&gt;4)-beta-linkages between N-acetylmuramic acid and N-acetyl-D-glucosamine residues in a peptidoglycan and between N-acetyl-D-glucosamine residues in chitodextrins.</text>
        <dbReference type="EC" id="3.2.1.17"/>
    </reaction>
</comment>
<organism evidence="2 3">
    <name type="scientific">Bartonella koehlerae C-29</name>
    <dbReference type="NCBI Taxonomy" id="1134510"/>
    <lineage>
        <taxon>Bacteria</taxon>
        <taxon>Pseudomonadati</taxon>
        <taxon>Pseudomonadota</taxon>
        <taxon>Alphaproteobacteria</taxon>
        <taxon>Hyphomicrobiales</taxon>
        <taxon>Bartonellaceae</taxon>
        <taxon>Bartonella</taxon>
    </lineage>
</organism>
<dbReference type="Gene3D" id="1.10.1740.240">
    <property type="match status" value="1"/>
</dbReference>
<keyword evidence="1" id="KW-0378">Hydrolase</keyword>
<protein>
    <recommendedName>
        <fullName evidence="1">Lysozyme</fullName>
        <ecNumber evidence="1">3.2.1.17</ecNumber>
    </recommendedName>
</protein>
<dbReference type="GO" id="GO:0003796">
    <property type="term" value="F:lysozyme activity"/>
    <property type="evidence" value="ECO:0007669"/>
    <property type="project" value="UniProtKB-EC"/>
</dbReference>
<dbReference type="InterPro" id="IPR002196">
    <property type="entry name" value="Glyco_hydro_24"/>
</dbReference>
<evidence type="ECO:0000313" key="2">
    <source>
        <dbReference type="EMBL" id="KEC56524.1"/>
    </source>
</evidence>
<name>A0A067W9P7_9HYPH</name>
<keyword evidence="1" id="KW-0929">Antimicrobial</keyword>
<dbReference type="SUPFAM" id="SSF53955">
    <property type="entry name" value="Lysozyme-like"/>
    <property type="match status" value="1"/>
</dbReference>
<evidence type="ECO:0000256" key="1">
    <source>
        <dbReference type="RuleBase" id="RU003788"/>
    </source>
</evidence>
<dbReference type="GO" id="GO:0016998">
    <property type="term" value="P:cell wall macromolecule catabolic process"/>
    <property type="evidence" value="ECO:0007669"/>
    <property type="project" value="InterPro"/>
</dbReference>
<dbReference type="EC" id="3.2.1.17" evidence="1"/>
<accession>A0A067W9P7</accession>
<dbReference type="AlphaFoldDB" id="A0A067W9P7"/>
<dbReference type="eggNOG" id="COG3772">
    <property type="taxonomic scope" value="Bacteria"/>
</dbReference>
<sequence length="89" mass="10327">MGRAPFACLSRCRWCVDNWLWTHRPRVGNPLVQEGTQITVAEAETLLQKDLVQFEKTVEEMVKQPLNDEQFSALIPFCCNIGIRNFLQF</sequence>
<comment type="caution">
    <text evidence="2">The sequence shown here is derived from an EMBL/GenBank/DDBJ whole genome shotgun (WGS) entry which is preliminary data.</text>
</comment>
<dbReference type="GO" id="GO:0042742">
    <property type="term" value="P:defense response to bacterium"/>
    <property type="evidence" value="ECO:0007669"/>
    <property type="project" value="UniProtKB-KW"/>
</dbReference>
<dbReference type="STRING" id="1134510.O9A_00018"/>
<dbReference type="HOGENOM" id="CLU_2448630_0_0_5"/>
<dbReference type="InterPro" id="IPR023346">
    <property type="entry name" value="Lysozyme-like_dom_sf"/>
</dbReference>
<proteinExistence type="inferred from homology"/>
<reference evidence="2 3" key="1">
    <citation type="submission" date="2012-04" db="EMBL/GenBank/DDBJ databases">
        <title>The Genome Sequence of Bartonella koehlerae C-29.</title>
        <authorList>
            <consortium name="The Broad Institute Genome Sequencing Platform"/>
            <consortium name="The Broad Institute Genome Sequencing Center for Infectious Disease"/>
            <person name="Feldgarden M."/>
            <person name="Kirby J."/>
            <person name="Kosoy M."/>
            <person name="Birtles R."/>
            <person name="Probert W.S."/>
            <person name="Chiaraviglio L."/>
            <person name="Walker B."/>
            <person name="Young S.K."/>
            <person name="Zeng Q."/>
            <person name="Gargeya S."/>
            <person name="Fitzgerald M."/>
            <person name="Haas B."/>
            <person name="Abouelleil A."/>
            <person name="Alvarado L."/>
            <person name="Arachchi H.M."/>
            <person name="Berlin A.M."/>
            <person name="Chapman S.B."/>
            <person name="Goldberg J."/>
            <person name="Griggs A."/>
            <person name="Gujja S."/>
            <person name="Hansen M."/>
            <person name="Howarth C."/>
            <person name="Imamovic A."/>
            <person name="Larimer J."/>
            <person name="McCowen C."/>
            <person name="Montmayeur A."/>
            <person name="Murphy C."/>
            <person name="Neiman D."/>
            <person name="Pearson M."/>
            <person name="Priest M."/>
            <person name="Roberts A."/>
            <person name="Saif S."/>
            <person name="Shea T."/>
            <person name="Sisk P."/>
            <person name="Sykes S."/>
            <person name="Wortman J."/>
            <person name="Nusbaum C."/>
            <person name="Birren B."/>
        </authorList>
    </citation>
    <scope>NUCLEOTIDE SEQUENCE [LARGE SCALE GENOMIC DNA]</scope>
    <source>
        <strain evidence="2 3">C-29</strain>
    </source>
</reference>
<evidence type="ECO:0000313" key="3">
    <source>
        <dbReference type="Proteomes" id="UP000027015"/>
    </source>
</evidence>
<dbReference type="EMBL" id="AHPL01000001">
    <property type="protein sequence ID" value="KEC56524.1"/>
    <property type="molecule type" value="Genomic_DNA"/>
</dbReference>
<dbReference type="GO" id="GO:0031640">
    <property type="term" value="P:killing of cells of another organism"/>
    <property type="evidence" value="ECO:0007669"/>
    <property type="project" value="UniProtKB-KW"/>
</dbReference>
<dbReference type="Pfam" id="PF00959">
    <property type="entry name" value="Phage_lysozyme"/>
    <property type="match status" value="1"/>
</dbReference>
<keyword evidence="3" id="KW-1185">Reference proteome</keyword>